<feature type="transmembrane region" description="Helical" evidence="3">
    <location>
        <begin position="88"/>
        <end position="108"/>
    </location>
</feature>
<reference evidence="5 6" key="1">
    <citation type="journal article" date="2012" name="J. Bacteriol.">
        <title>Complete genome sequences of Desulfosporosinus orientis DSM765T, Desulfosporosinus youngiae DSM17734T, Desulfosporosinus meridiei DSM13257T, and Desulfosporosinus acidiphilus DSM22704T.</title>
        <authorList>
            <person name="Pester M."/>
            <person name="Brambilla E."/>
            <person name="Alazard D."/>
            <person name="Rattei T."/>
            <person name="Weinmaier T."/>
            <person name="Han J."/>
            <person name="Lucas S."/>
            <person name="Lapidus A."/>
            <person name="Cheng J.F."/>
            <person name="Goodwin L."/>
            <person name="Pitluck S."/>
            <person name="Peters L."/>
            <person name="Ovchinnikova G."/>
            <person name="Teshima H."/>
            <person name="Detter J.C."/>
            <person name="Han C.S."/>
            <person name="Tapia R."/>
            <person name="Land M.L."/>
            <person name="Hauser L."/>
            <person name="Kyrpides N.C."/>
            <person name="Ivanova N.N."/>
            <person name="Pagani I."/>
            <person name="Huntmann M."/>
            <person name="Wei C.L."/>
            <person name="Davenport K.W."/>
            <person name="Daligault H."/>
            <person name="Chain P.S."/>
            <person name="Chen A."/>
            <person name="Mavromatis K."/>
            <person name="Markowitz V."/>
            <person name="Szeto E."/>
            <person name="Mikhailova N."/>
            <person name="Pati A."/>
            <person name="Wagner M."/>
            <person name="Woyke T."/>
            <person name="Ollivier B."/>
            <person name="Klenk H.P."/>
            <person name="Spring S."/>
            <person name="Loy A."/>
        </authorList>
    </citation>
    <scope>NUCLEOTIDE SEQUENCE [LARGE SCALE GENOMIC DNA]</scope>
    <source>
        <strain evidence="6">DSM 22704 / JCM 16185 / SJ4</strain>
    </source>
</reference>
<keyword evidence="3" id="KW-0472">Membrane</keyword>
<dbReference type="KEGG" id="dai:Desaci_1130"/>
<feature type="domain" description="Putative zinc-finger" evidence="4">
    <location>
        <begin position="7"/>
        <end position="35"/>
    </location>
</feature>
<comment type="similarity">
    <text evidence="1">Belongs to the zinc-associated anti-sigma factor (ZAS) superfamily. Anti-sigma-W factor family.</text>
</comment>
<dbReference type="Proteomes" id="UP000002892">
    <property type="component" value="Chromosome"/>
</dbReference>
<dbReference type="Gene3D" id="1.10.10.1320">
    <property type="entry name" value="Anti-sigma factor, zinc-finger domain"/>
    <property type="match status" value="1"/>
</dbReference>
<dbReference type="HOGENOM" id="CLU_058827_0_0_9"/>
<evidence type="ECO:0000259" key="4">
    <source>
        <dbReference type="Pfam" id="PF13490"/>
    </source>
</evidence>
<keyword evidence="3" id="KW-1133">Transmembrane helix</keyword>
<dbReference type="RefSeq" id="WP_014826174.1">
    <property type="nucleotide sequence ID" value="NC_018068.1"/>
</dbReference>
<dbReference type="Pfam" id="PF13490">
    <property type="entry name" value="zf-HC2"/>
    <property type="match status" value="1"/>
</dbReference>
<evidence type="ECO:0000256" key="2">
    <source>
        <dbReference type="ARBA" id="ARBA00024438"/>
    </source>
</evidence>
<protein>
    <recommendedName>
        <fullName evidence="2">Anti-sigma-W factor RsiW</fullName>
    </recommendedName>
</protein>
<evidence type="ECO:0000313" key="5">
    <source>
        <dbReference type="EMBL" id="AFM40167.1"/>
    </source>
</evidence>
<dbReference type="InterPro" id="IPR041916">
    <property type="entry name" value="Anti_sigma_zinc_sf"/>
</dbReference>
<dbReference type="InterPro" id="IPR027383">
    <property type="entry name" value="Znf_put"/>
</dbReference>
<dbReference type="AlphaFoldDB" id="I4D2Z3"/>
<dbReference type="eggNOG" id="COG5662">
    <property type="taxonomic scope" value="Bacteria"/>
</dbReference>
<dbReference type="OrthoDB" id="2079550at2"/>
<evidence type="ECO:0000256" key="3">
    <source>
        <dbReference type="SAM" id="Phobius"/>
    </source>
</evidence>
<sequence>MCYDSGMLQAYLDHELKDSEREEIDRHLTGCAGCRKKLQQLMDNQQFTEQILLPYFGSQELNHQDKVWLNLQKTLGKKKGVLTMLRKYRTATAAAAVILAVSFSLSFAPVRALASDLLSIFRVNNFQTVSIDSNDLAQIQKTMRKGAGKVALGDLGHVDMRQSGANGGVTLAEAKESVDFPLLVPQSLTNGYTLKHIQRTAGTTLDFTLDTHKTNDVLKSFGATTLLPDSINGKTFTAAIPVVISASYVGPENQNLMLTQTRSPQLTAPSQDVDTIRDAILALPFLPDNLRKQLASVNDWQHTFIIPSFNGSSQTVTVDGSQGVYMSAPQGTNKESNSERNALLWQNNGVIYALAGNFTEEQGLGLANSLK</sequence>
<keyword evidence="3" id="KW-0812">Transmembrane</keyword>
<evidence type="ECO:0000256" key="1">
    <source>
        <dbReference type="ARBA" id="ARBA00024353"/>
    </source>
</evidence>
<dbReference type="EMBL" id="CP003639">
    <property type="protein sequence ID" value="AFM40167.1"/>
    <property type="molecule type" value="Genomic_DNA"/>
</dbReference>
<organism evidence="5 6">
    <name type="scientific">Desulfosporosinus acidiphilus (strain DSM 22704 / JCM 16185 / SJ4)</name>
    <dbReference type="NCBI Taxonomy" id="646529"/>
    <lineage>
        <taxon>Bacteria</taxon>
        <taxon>Bacillati</taxon>
        <taxon>Bacillota</taxon>
        <taxon>Clostridia</taxon>
        <taxon>Eubacteriales</taxon>
        <taxon>Desulfitobacteriaceae</taxon>
        <taxon>Desulfosporosinus</taxon>
    </lineage>
</organism>
<evidence type="ECO:0000313" key="6">
    <source>
        <dbReference type="Proteomes" id="UP000002892"/>
    </source>
</evidence>
<accession>I4D2Z3</accession>
<dbReference type="STRING" id="646529.Desaci_1130"/>
<keyword evidence="6" id="KW-1185">Reference proteome</keyword>
<name>I4D2Z3_DESAJ</name>
<proteinExistence type="inferred from homology"/>
<gene>
    <name evidence="5" type="ordered locus">Desaci_1130</name>
</gene>